<keyword evidence="1" id="KW-0472">Membrane</keyword>
<name>A0A2H3BCW7_9AGAR</name>
<accession>A0A2H3BCW7</accession>
<dbReference type="AlphaFoldDB" id="A0A2H3BCW7"/>
<evidence type="ECO:0000256" key="1">
    <source>
        <dbReference type="SAM" id="Phobius"/>
    </source>
</evidence>
<evidence type="ECO:0000313" key="3">
    <source>
        <dbReference type="Proteomes" id="UP000218334"/>
    </source>
</evidence>
<sequence length="72" mass="8166">MRPQRTENRVRNWATSMLMIVSLFHPGTVAVVNDERRPGPSSYGLEHDVRNAGHRTVDDHGLPFLASLRDMP</sequence>
<keyword evidence="3" id="KW-1185">Reference proteome</keyword>
<protein>
    <submittedName>
        <fullName evidence="2">Uncharacterized protein</fullName>
    </submittedName>
</protein>
<feature type="transmembrane region" description="Helical" evidence="1">
    <location>
        <begin position="12"/>
        <end position="32"/>
    </location>
</feature>
<keyword evidence="1" id="KW-1133">Transmembrane helix</keyword>
<dbReference type="EMBL" id="KZ293431">
    <property type="protein sequence ID" value="PBK68711.1"/>
    <property type="molecule type" value="Genomic_DNA"/>
</dbReference>
<reference evidence="3" key="1">
    <citation type="journal article" date="2017" name="Nat. Ecol. Evol.">
        <title>Genome expansion and lineage-specific genetic innovations in the forest pathogenic fungi Armillaria.</title>
        <authorList>
            <person name="Sipos G."/>
            <person name="Prasanna A.N."/>
            <person name="Walter M.C."/>
            <person name="O'Connor E."/>
            <person name="Balint B."/>
            <person name="Krizsan K."/>
            <person name="Kiss B."/>
            <person name="Hess J."/>
            <person name="Varga T."/>
            <person name="Slot J."/>
            <person name="Riley R."/>
            <person name="Boka B."/>
            <person name="Rigling D."/>
            <person name="Barry K."/>
            <person name="Lee J."/>
            <person name="Mihaltcheva S."/>
            <person name="LaButti K."/>
            <person name="Lipzen A."/>
            <person name="Waldron R."/>
            <person name="Moloney N.M."/>
            <person name="Sperisen C."/>
            <person name="Kredics L."/>
            <person name="Vagvoelgyi C."/>
            <person name="Patrignani A."/>
            <person name="Fitzpatrick D."/>
            <person name="Nagy I."/>
            <person name="Doyle S."/>
            <person name="Anderson J.B."/>
            <person name="Grigoriev I.V."/>
            <person name="Gueldener U."/>
            <person name="Muensterkoetter M."/>
            <person name="Nagy L.G."/>
        </authorList>
    </citation>
    <scope>NUCLEOTIDE SEQUENCE [LARGE SCALE GENOMIC DNA]</scope>
    <source>
        <strain evidence="3">28-4</strain>
    </source>
</reference>
<organism evidence="2 3">
    <name type="scientific">Armillaria solidipes</name>
    <dbReference type="NCBI Taxonomy" id="1076256"/>
    <lineage>
        <taxon>Eukaryota</taxon>
        <taxon>Fungi</taxon>
        <taxon>Dikarya</taxon>
        <taxon>Basidiomycota</taxon>
        <taxon>Agaricomycotina</taxon>
        <taxon>Agaricomycetes</taxon>
        <taxon>Agaricomycetidae</taxon>
        <taxon>Agaricales</taxon>
        <taxon>Marasmiineae</taxon>
        <taxon>Physalacriaceae</taxon>
        <taxon>Armillaria</taxon>
    </lineage>
</organism>
<keyword evidence="1" id="KW-0812">Transmembrane</keyword>
<gene>
    <name evidence="2" type="ORF">ARMSODRAFT_188441</name>
</gene>
<dbReference type="Proteomes" id="UP000218334">
    <property type="component" value="Unassembled WGS sequence"/>
</dbReference>
<proteinExistence type="predicted"/>
<evidence type="ECO:0000313" key="2">
    <source>
        <dbReference type="EMBL" id="PBK68711.1"/>
    </source>
</evidence>